<evidence type="ECO:0000259" key="16">
    <source>
        <dbReference type="PROSITE" id="PS51083"/>
    </source>
</evidence>
<comment type="subunit">
    <text evidence="10">Interacts with FBL, SNU13, NOP58, NUFIP1, RUVBL1, RUVBL2 and TAF9. Interacts (via HIT-type zinc finger) with the RUVBL1/RUVBL2 complex in the presence of ADP.</text>
</comment>
<evidence type="ECO:0000256" key="13">
    <source>
        <dbReference type="PROSITE-ProRule" id="PRU00453"/>
    </source>
</evidence>
<evidence type="ECO:0000256" key="2">
    <source>
        <dbReference type="ARBA" id="ARBA00022517"/>
    </source>
</evidence>
<dbReference type="CDD" id="cd23023">
    <property type="entry name" value="zf-HIT_BCD1"/>
    <property type="match status" value="1"/>
</dbReference>
<evidence type="ECO:0000313" key="17">
    <source>
        <dbReference type="EMBL" id="CAK1548001.1"/>
    </source>
</evidence>
<dbReference type="PANTHER" id="PTHR13483">
    <property type="entry name" value="BOX C_D SNORNA PROTEIN 1-RELATED"/>
    <property type="match status" value="1"/>
</dbReference>
<keyword evidence="1" id="KW-1017">Isopeptide bond</keyword>
<dbReference type="GO" id="GO:0070761">
    <property type="term" value="C:pre-snoRNP complex"/>
    <property type="evidence" value="ECO:0007669"/>
    <property type="project" value="TreeGrafter"/>
</dbReference>
<feature type="compositionally biased region" description="Basic and acidic residues" evidence="15">
    <location>
        <begin position="278"/>
        <end position="287"/>
    </location>
</feature>
<evidence type="ECO:0000256" key="1">
    <source>
        <dbReference type="ARBA" id="ARBA00022499"/>
    </source>
</evidence>
<keyword evidence="5 13" id="KW-0863">Zinc-finger</keyword>
<evidence type="ECO:0000256" key="10">
    <source>
        <dbReference type="ARBA" id="ARBA00061949"/>
    </source>
</evidence>
<dbReference type="GO" id="GO:0008270">
    <property type="term" value="F:zinc ion binding"/>
    <property type="evidence" value="ECO:0007669"/>
    <property type="project" value="UniProtKB-UniRule"/>
</dbReference>
<accession>A0AAV1JGF5</accession>
<keyword evidence="18" id="KW-1185">Reference proteome</keyword>
<evidence type="ECO:0000256" key="8">
    <source>
        <dbReference type="ARBA" id="ARBA00049598"/>
    </source>
</evidence>
<dbReference type="Pfam" id="PF25790">
    <property type="entry name" value="BCD1"/>
    <property type="match status" value="1"/>
</dbReference>
<evidence type="ECO:0000256" key="4">
    <source>
        <dbReference type="ARBA" id="ARBA00022723"/>
    </source>
</evidence>
<dbReference type="Pfam" id="PF04438">
    <property type="entry name" value="zf-HIT"/>
    <property type="match status" value="1"/>
</dbReference>
<keyword evidence="6" id="KW-0862">Zinc</keyword>
<dbReference type="Gene3D" id="3.30.60.190">
    <property type="match status" value="1"/>
</dbReference>
<evidence type="ECO:0000256" key="7">
    <source>
        <dbReference type="ARBA" id="ARBA00022843"/>
    </source>
</evidence>
<reference evidence="17 18" key="1">
    <citation type="submission" date="2023-11" db="EMBL/GenBank/DDBJ databases">
        <authorList>
            <person name="Okamura Y."/>
        </authorList>
    </citation>
    <scope>NUCLEOTIDE SEQUENCE [LARGE SCALE GENOMIC DNA]</scope>
</reference>
<evidence type="ECO:0000256" key="3">
    <source>
        <dbReference type="ARBA" id="ARBA00022553"/>
    </source>
</evidence>
<dbReference type="EMBL" id="CAVLEF010000010">
    <property type="protein sequence ID" value="CAK1548001.1"/>
    <property type="molecule type" value="Genomic_DNA"/>
</dbReference>
<dbReference type="GO" id="GO:0000463">
    <property type="term" value="P:maturation of LSU-rRNA from tricistronic rRNA transcript (SSU-rRNA, 5.8S rRNA, LSU-rRNA)"/>
    <property type="evidence" value="ECO:0007669"/>
    <property type="project" value="TreeGrafter"/>
</dbReference>
<comment type="function">
    <text evidence="8">Required for box C/D snoRNAs accumulation involved in snoRNA processing, snoRNA transport to the nucleolus and ribosome biogenesis.</text>
</comment>
<dbReference type="AlphaFoldDB" id="A0AAV1JGF5"/>
<dbReference type="GO" id="GO:0000492">
    <property type="term" value="P:box C/D snoRNP assembly"/>
    <property type="evidence" value="ECO:0007669"/>
    <property type="project" value="TreeGrafter"/>
</dbReference>
<evidence type="ECO:0000256" key="9">
    <source>
        <dbReference type="ARBA" id="ARBA00049654"/>
    </source>
</evidence>
<dbReference type="PANTHER" id="PTHR13483:SF3">
    <property type="entry name" value="BOX C_D SNORNA PROTEIN 1"/>
    <property type="match status" value="1"/>
</dbReference>
<dbReference type="GO" id="GO:0005634">
    <property type="term" value="C:nucleus"/>
    <property type="evidence" value="ECO:0007669"/>
    <property type="project" value="TreeGrafter"/>
</dbReference>
<feature type="region of interest" description="Disordered" evidence="15">
    <location>
        <begin position="336"/>
        <end position="360"/>
    </location>
</feature>
<gene>
    <name evidence="17" type="ORF">LNINA_LOCUS7435</name>
</gene>
<comment type="caution">
    <text evidence="17">The sequence shown here is derived from an EMBL/GenBank/DDBJ whole genome shotgun (WGS) entry which is preliminary data.</text>
</comment>
<evidence type="ECO:0000313" key="18">
    <source>
        <dbReference type="Proteomes" id="UP001497472"/>
    </source>
</evidence>
<dbReference type="FunFam" id="3.30.60.190:FF:000001">
    <property type="entry name" value="box C/D snoRNA protein 1"/>
    <property type="match status" value="1"/>
</dbReference>
<dbReference type="InterPro" id="IPR051639">
    <property type="entry name" value="BCD1"/>
</dbReference>
<sequence length="360" mass="41769">MVFGSISSSDSDSEPESSEARLGDCEVCGTNKAKYTCPRCEVKTCCLDCVRIHKAELECNGIRDRTKFVRVKDFTDTDLLSDYRLLEECARFVYSVKRDEKKKFTRIDKDLPIHLYKLKLAARKRGIVLQFLARNFSRNKVNTTKLDFKNNIINWRVEWMFPNVEEKPLKFTDEKCPENVKLSQLLSKYLNTDVEPFEGSKALTFYRSAGFSGVKVLLKAEKVKGSHQKFFELDLSESLCENLSGKCIIEFPILFVVLKDHAYNFDIITPEDEFDYETPDKMTKESVPDSSQDTIKSEESSYRRKRLLLTEKVAQEKKQEIEKEIKEQKRKRPKNLLFTTGYSSEESIHTDSEDDKPANK</sequence>
<dbReference type="InterPro" id="IPR007529">
    <property type="entry name" value="Znf_HIT"/>
</dbReference>
<name>A0AAV1JGF5_9NEOP</name>
<organism evidence="17 18">
    <name type="scientific">Leptosia nina</name>
    <dbReference type="NCBI Taxonomy" id="320188"/>
    <lineage>
        <taxon>Eukaryota</taxon>
        <taxon>Metazoa</taxon>
        <taxon>Ecdysozoa</taxon>
        <taxon>Arthropoda</taxon>
        <taxon>Hexapoda</taxon>
        <taxon>Insecta</taxon>
        <taxon>Pterygota</taxon>
        <taxon>Neoptera</taxon>
        <taxon>Endopterygota</taxon>
        <taxon>Lepidoptera</taxon>
        <taxon>Glossata</taxon>
        <taxon>Ditrysia</taxon>
        <taxon>Papilionoidea</taxon>
        <taxon>Pieridae</taxon>
        <taxon>Pierinae</taxon>
        <taxon>Leptosia</taxon>
    </lineage>
</organism>
<dbReference type="Proteomes" id="UP001497472">
    <property type="component" value="Unassembled WGS sequence"/>
</dbReference>
<evidence type="ECO:0000256" key="14">
    <source>
        <dbReference type="SAM" id="Coils"/>
    </source>
</evidence>
<comment type="similarity">
    <text evidence="9">Belongs to the BCD1 family.</text>
</comment>
<keyword evidence="2" id="KW-0690">Ribosome biogenesis</keyword>
<feature type="region of interest" description="Disordered" evidence="15">
    <location>
        <begin position="276"/>
        <end position="301"/>
    </location>
</feature>
<proteinExistence type="inferred from homology"/>
<evidence type="ECO:0000256" key="15">
    <source>
        <dbReference type="SAM" id="MobiDB-lite"/>
    </source>
</evidence>
<evidence type="ECO:0000256" key="6">
    <source>
        <dbReference type="ARBA" id="ARBA00022833"/>
    </source>
</evidence>
<keyword evidence="4" id="KW-0479">Metal-binding</keyword>
<keyword evidence="3" id="KW-0597">Phosphoprotein</keyword>
<dbReference type="GO" id="GO:0048254">
    <property type="term" value="P:snoRNA localization"/>
    <property type="evidence" value="ECO:0007669"/>
    <property type="project" value="TreeGrafter"/>
</dbReference>
<dbReference type="SUPFAM" id="SSF144232">
    <property type="entry name" value="HIT/MYND zinc finger-like"/>
    <property type="match status" value="1"/>
</dbReference>
<dbReference type="PROSITE" id="PS51083">
    <property type="entry name" value="ZF_HIT"/>
    <property type="match status" value="1"/>
</dbReference>
<feature type="coiled-coil region" evidence="14">
    <location>
        <begin position="304"/>
        <end position="331"/>
    </location>
</feature>
<feature type="domain" description="HIT-type" evidence="16">
    <location>
        <begin position="25"/>
        <end position="59"/>
    </location>
</feature>
<keyword evidence="7" id="KW-0832">Ubl conjugation</keyword>
<feature type="compositionally biased region" description="Basic and acidic residues" evidence="15">
    <location>
        <begin position="346"/>
        <end position="360"/>
    </location>
</feature>
<evidence type="ECO:0000256" key="11">
    <source>
        <dbReference type="ARBA" id="ARBA00068630"/>
    </source>
</evidence>
<evidence type="ECO:0000256" key="5">
    <source>
        <dbReference type="ARBA" id="ARBA00022771"/>
    </source>
</evidence>
<protein>
    <recommendedName>
        <fullName evidence="11">Box C/D snoRNA protein 1</fullName>
    </recommendedName>
    <alternativeName>
        <fullName evidence="12">Zinc finger HIT domain-containing protein 6</fullName>
    </alternativeName>
</protein>
<dbReference type="InterPro" id="IPR057721">
    <property type="entry name" value="BCD1_alpha/beta"/>
</dbReference>
<evidence type="ECO:0000256" key="12">
    <source>
        <dbReference type="ARBA" id="ARBA00077531"/>
    </source>
</evidence>
<keyword evidence="14" id="KW-0175">Coiled coil</keyword>